<organism evidence="2 3">
    <name type="scientific">Oryza sativa subsp. japonica</name>
    <name type="common">Rice</name>
    <dbReference type="NCBI Taxonomy" id="39947"/>
    <lineage>
        <taxon>Eukaryota</taxon>
        <taxon>Viridiplantae</taxon>
        <taxon>Streptophyta</taxon>
        <taxon>Embryophyta</taxon>
        <taxon>Tracheophyta</taxon>
        <taxon>Spermatophyta</taxon>
        <taxon>Magnoliopsida</taxon>
        <taxon>Liliopsida</taxon>
        <taxon>Poales</taxon>
        <taxon>Poaceae</taxon>
        <taxon>BOP clade</taxon>
        <taxon>Oryzoideae</taxon>
        <taxon>Oryzeae</taxon>
        <taxon>Oryzinae</taxon>
        <taxon>Oryza</taxon>
        <taxon>Oryza sativa</taxon>
    </lineage>
</organism>
<accession>Q8GVL4</accession>
<evidence type="ECO:0000313" key="3">
    <source>
        <dbReference type="Proteomes" id="UP000000763"/>
    </source>
</evidence>
<evidence type="ECO:0000256" key="1">
    <source>
        <dbReference type="SAM" id="MobiDB-lite"/>
    </source>
</evidence>
<feature type="compositionally biased region" description="Basic residues" evidence="1">
    <location>
        <begin position="65"/>
        <end position="74"/>
    </location>
</feature>
<gene>
    <name evidence="2" type="primary">OSJNBa0031C24.122</name>
</gene>
<feature type="region of interest" description="Disordered" evidence="1">
    <location>
        <begin position="24"/>
        <end position="81"/>
    </location>
</feature>
<protein>
    <submittedName>
        <fullName evidence="2">Uncharacterized protein</fullName>
    </submittedName>
</protein>
<name>Q8GVL4_ORYSJ</name>
<dbReference type="AlphaFoldDB" id="Q8GVL4"/>
<reference evidence="3" key="1">
    <citation type="journal article" date="2005" name="Nature">
        <title>The map-based sequence of the rice genome.</title>
        <authorList>
            <consortium name="International rice genome sequencing project (IRGSP)"/>
            <person name="Matsumoto T."/>
            <person name="Wu J."/>
            <person name="Kanamori H."/>
            <person name="Katayose Y."/>
            <person name="Fujisawa M."/>
            <person name="Namiki N."/>
            <person name="Mizuno H."/>
            <person name="Yamamoto K."/>
            <person name="Antonio B.A."/>
            <person name="Baba T."/>
            <person name="Sakata K."/>
            <person name="Nagamura Y."/>
            <person name="Aoki H."/>
            <person name="Arikawa K."/>
            <person name="Arita K."/>
            <person name="Bito T."/>
            <person name="Chiden Y."/>
            <person name="Fujitsuka N."/>
            <person name="Fukunaka R."/>
            <person name="Hamada M."/>
            <person name="Harada C."/>
            <person name="Hayashi A."/>
            <person name="Hijishita S."/>
            <person name="Honda M."/>
            <person name="Hosokawa S."/>
            <person name="Ichikawa Y."/>
            <person name="Idonuma A."/>
            <person name="Iijima M."/>
            <person name="Ikeda M."/>
            <person name="Ikeno M."/>
            <person name="Ito K."/>
            <person name="Ito S."/>
            <person name="Ito T."/>
            <person name="Ito Y."/>
            <person name="Ito Y."/>
            <person name="Iwabuchi A."/>
            <person name="Kamiya K."/>
            <person name="Karasawa W."/>
            <person name="Kurita K."/>
            <person name="Katagiri S."/>
            <person name="Kikuta A."/>
            <person name="Kobayashi H."/>
            <person name="Kobayashi N."/>
            <person name="Machita K."/>
            <person name="Maehara T."/>
            <person name="Masukawa M."/>
            <person name="Mizubayashi T."/>
            <person name="Mukai Y."/>
            <person name="Nagasaki H."/>
            <person name="Nagata Y."/>
            <person name="Naito S."/>
            <person name="Nakashima M."/>
            <person name="Nakama Y."/>
            <person name="Nakamichi Y."/>
            <person name="Nakamura M."/>
            <person name="Meguro A."/>
            <person name="Negishi M."/>
            <person name="Ohta I."/>
            <person name="Ohta T."/>
            <person name="Okamoto M."/>
            <person name="Ono N."/>
            <person name="Saji S."/>
            <person name="Sakaguchi M."/>
            <person name="Sakai K."/>
            <person name="Shibata M."/>
            <person name="Shimokawa T."/>
            <person name="Song J."/>
            <person name="Takazaki Y."/>
            <person name="Terasawa K."/>
            <person name="Tsugane M."/>
            <person name="Tsuji K."/>
            <person name="Ueda S."/>
            <person name="Waki K."/>
            <person name="Yamagata H."/>
            <person name="Yamamoto M."/>
            <person name="Yamamoto S."/>
            <person name="Yamane H."/>
            <person name="Yoshiki S."/>
            <person name="Yoshihara R."/>
            <person name="Yukawa K."/>
            <person name="Zhong H."/>
            <person name="Yano M."/>
            <person name="Yuan Q."/>
            <person name="Ouyang S."/>
            <person name="Liu J."/>
            <person name="Jones K.M."/>
            <person name="Gansberger K."/>
            <person name="Moffat K."/>
            <person name="Hill J."/>
            <person name="Bera J."/>
            <person name="Fadrosh D."/>
            <person name="Jin S."/>
            <person name="Johri S."/>
            <person name="Kim M."/>
            <person name="Overton L."/>
            <person name="Reardon M."/>
            <person name="Tsitrin T."/>
            <person name="Vuong H."/>
            <person name="Weaver B."/>
            <person name="Ciecko A."/>
            <person name="Tallon L."/>
            <person name="Jackson J."/>
            <person name="Pai G."/>
            <person name="Aken S.V."/>
            <person name="Utterback T."/>
            <person name="Reidmuller S."/>
            <person name="Feldblyum T."/>
            <person name="Hsiao J."/>
            <person name="Zismann V."/>
            <person name="Iobst S."/>
            <person name="de Vazeille A.R."/>
            <person name="Buell C.R."/>
            <person name="Ying K."/>
            <person name="Li Y."/>
            <person name="Lu T."/>
            <person name="Huang Y."/>
            <person name="Zhao Q."/>
            <person name="Feng Q."/>
            <person name="Zhang L."/>
            <person name="Zhu J."/>
            <person name="Weng Q."/>
            <person name="Mu J."/>
            <person name="Lu Y."/>
            <person name="Fan D."/>
            <person name="Liu Y."/>
            <person name="Guan J."/>
            <person name="Zhang Y."/>
            <person name="Yu S."/>
            <person name="Liu X."/>
            <person name="Zhang Y."/>
            <person name="Hong G."/>
            <person name="Han B."/>
            <person name="Choisne N."/>
            <person name="Demange N."/>
            <person name="Orjeda G."/>
            <person name="Samain S."/>
            <person name="Cattolico L."/>
            <person name="Pelletier E."/>
            <person name="Couloux A."/>
            <person name="Segurens B."/>
            <person name="Wincker P."/>
            <person name="D'Hont A."/>
            <person name="Scarpelli C."/>
            <person name="Weissenbach J."/>
            <person name="Salanoubat M."/>
            <person name="Quetier F."/>
            <person name="Yu Y."/>
            <person name="Kim H.R."/>
            <person name="Rambo T."/>
            <person name="Currie J."/>
            <person name="Collura K."/>
            <person name="Luo M."/>
            <person name="Yang T."/>
            <person name="Ammiraju J.S.S."/>
            <person name="Engler F."/>
            <person name="Soderlund C."/>
            <person name="Wing R.A."/>
            <person name="Palmer L.E."/>
            <person name="de la Bastide M."/>
            <person name="Spiegel L."/>
            <person name="Nascimento L."/>
            <person name="Zutavern T."/>
            <person name="O'Shaughnessy A."/>
            <person name="Dike S."/>
            <person name="Dedhia N."/>
            <person name="Preston R."/>
            <person name="Balija V."/>
            <person name="McCombie W.R."/>
            <person name="Chow T."/>
            <person name="Chen H."/>
            <person name="Chung M."/>
            <person name="Chen C."/>
            <person name="Shaw J."/>
            <person name="Wu H."/>
            <person name="Hsiao K."/>
            <person name="Chao Y."/>
            <person name="Chu M."/>
            <person name="Cheng C."/>
            <person name="Hour A."/>
            <person name="Lee P."/>
            <person name="Lin S."/>
            <person name="Lin Y."/>
            <person name="Liou J."/>
            <person name="Liu S."/>
            <person name="Hsing Y."/>
            <person name="Raghuvanshi S."/>
            <person name="Mohanty A."/>
            <person name="Bharti A.K."/>
            <person name="Gaur A."/>
            <person name="Gupta V."/>
            <person name="Kumar D."/>
            <person name="Ravi V."/>
            <person name="Vij S."/>
            <person name="Kapur A."/>
            <person name="Khurana P."/>
            <person name="Khurana P."/>
            <person name="Khurana J.P."/>
            <person name="Tyagi A.K."/>
            <person name="Gaikwad K."/>
            <person name="Singh A."/>
            <person name="Dalal V."/>
            <person name="Srivastava S."/>
            <person name="Dixit A."/>
            <person name="Pal A.K."/>
            <person name="Ghazi I.A."/>
            <person name="Yadav M."/>
            <person name="Pandit A."/>
            <person name="Bhargava A."/>
            <person name="Sureshbabu K."/>
            <person name="Batra K."/>
            <person name="Sharma T.R."/>
            <person name="Mohapatra T."/>
            <person name="Singh N.K."/>
            <person name="Messing J."/>
            <person name="Nelson A.B."/>
            <person name="Fuks G."/>
            <person name="Kavchok S."/>
            <person name="Keizer G."/>
            <person name="Linton E."/>
            <person name="Llaca V."/>
            <person name="Song R."/>
            <person name="Tanyolac B."/>
            <person name="Young S."/>
            <person name="Ho-Il K."/>
            <person name="Hahn J.H."/>
            <person name="Sangsakoo G."/>
            <person name="Vanavichit A."/>
            <person name="de Mattos Luiz.A.T."/>
            <person name="Zimmer P.D."/>
            <person name="Malone G."/>
            <person name="Dellagostin O."/>
            <person name="de Oliveira A.C."/>
            <person name="Bevan M."/>
            <person name="Bancroft I."/>
            <person name="Minx P."/>
            <person name="Cordum H."/>
            <person name="Wilson R."/>
            <person name="Cheng Z."/>
            <person name="Jin W."/>
            <person name="Jiang J."/>
            <person name="Leong S.A."/>
            <person name="Iwama H."/>
            <person name="Gojobori T."/>
            <person name="Itoh T."/>
            <person name="Niimura Y."/>
            <person name="Fujii Y."/>
            <person name="Habara T."/>
            <person name="Sakai H."/>
            <person name="Sato Y."/>
            <person name="Wilson G."/>
            <person name="Kumar K."/>
            <person name="McCouch S."/>
            <person name="Juretic N."/>
            <person name="Hoen D."/>
            <person name="Wright S."/>
            <person name="Bruskiewich R."/>
            <person name="Bureau T."/>
            <person name="Miyao A."/>
            <person name="Hirochika H."/>
            <person name="Nishikawa T."/>
            <person name="Kadowaki K."/>
            <person name="Sugiura M."/>
            <person name="Burr B."/>
            <person name="Sasaki T."/>
        </authorList>
    </citation>
    <scope>NUCLEOTIDE SEQUENCE [LARGE SCALE GENOMIC DNA]</scope>
    <source>
        <strain evidence="3">cv. Nipponbare</strain>
    </source>
</reference>
<dbReference type="Proteomes" id="UP000000763">
    <property type="component" value="Chromosome 7"/>
</dbReference>
<dbReference type="EMBL" id="AP005160">
    <property type="protein sequence ID" value="BAC20104.1"/>
    <property type="molecule type" value="Genomic_DNA"/>
</dbReference>
<evidence type="ECO:0000313" key="2">
    <source>
        <dbReference type="EMBL" id="BAC20104.1"/>
    </source>
</evidence>
<proteinExistence type="predicted"/>
<sequence>MATNGGAAAHRRRAAWEMGRACGEAGAWGTRRRRDGDDDGAQGSTRRRQWRATLGDGMRRQAAMARRRGLRAARGRGFIPN</sequence>
<reference evidence="3" key="2">
    <citation type="journal article" date="2008" name="Nucleic Acids Res.">
        <title>The rice annotation project database (RAP-DB): 2008 update.</title>
        <authorList>
            <consortium name="The rice annotation project (RAP)"/>
        </authorList>
    </citation>
    <scope>GENOME REANNOTATION</scope>
    <source>
        <strain evidence="3">cv. Nipponbare</strain>
    </source>
</reference>